<reference evidence="4" key="1">
    <citation type="submission" date="2016-11" db="EMBL/GenBank/DDBJ databases">
        <authorList>
            <person name="Varghese N."/>
            <person name="Submissions S."/>
        </authorList>
    </citation>
    <scope>NUCLEOTIDE SEQUENCE [LARGE SCALE GENOMIC DNA]</scope>
    <source>
        <strain evidence="4">DSM 19514</strain>
    </source>
</reference>
<evidence type="ECO:0000313" key="3">
    <source>
        <dbReference type="EMBL" id="SHE27148.1"/>
    </source>
</evidence>
<dbReference type="PANTHER" id="PTHR42824:SF1">
    <property type="entry name" value="GLUTAMINE AMIDOTRANSFERASE YAFJ-RELATED"/>
    <property type="match status" value="1"/>
</dbReference>
<proteinExistence type="predicted"/>
<dbReference type="InterPro" id="IPR029055">
    <property type="entry name" value="Ntn_hydrolases_N"/>
</dbReference>
<sequence>MCRLLGYVADPPTTVPDLLGEYYASFEQLSGAKHRDGWGLAYLKDEEIKVVKAPTCAEEDPLYKEAVKMTKASAALLHYRWATLDLKVTASNTHPFLAQDMAFIHNGSIYSPGIYPMVNPSCQSFREGDTDSEAYFLALCSSGLAEDPERAIGHTLGKIMSNLEYSSLNAMILSQEALYVICAFRSEYIPPDEDQEYYTLRYLATSEAVVVASSGWSGSNDWEELPNNSLLKVSVREMTAKVTPLSVL</sequence>
<gene>
    <name evidence="3" type="ORF">SAMN02745225_00029</name>
</gene>
<organism evidence="3 4">
    <name type="scientific">Ferrithrix thermotolerans DSM 19514</name>
    <dbReference type="NCBI Taxonomy" id="1121881"/>
    <lineage>
        <taxon>Bacteria</taxon>
        <taxon>Bacillati</taxon>
        <taxon>Actinomycetota</taxon>
        <taxon>Acidimicrobiia</taxon>
        <taxon>Acidimicrobiales</taxon>
        <taxon>Acidimicrobiaceae</taxon>
        <taxon>Ferrithrix</taxon>
    </lineage>
</organism>
<feature type="domain" description="Glutamine amidotransferase type-2" evidence="2">
    <location>
        <begin position="2"/>
        <end position="236"/>
    </location>
</feature>
<dbReference type="SUPFAM" id="SSF56235">
    <property type="entry name" value="N-terminal nucleophile aminohydrolases (Ntn hydrolases)"/>
    <property type="match status" value="1"/>
</dbReference>
<dbReference type="Gene3D" id="3.60.20.10">
    <property type="entry name" value="Glutamine Phosphoribosylpyrophosphate, subunit 1, domain 1"/>
    <property type="match status" value="1"/>
</dbReference>
<dbReference type="EMBL" id="FQUL01000001">
    <property type="protein sequence ID" value="SHE27148.1"/>
    <property type="molecule type" value="Genomic_DNA"/>
</dbReference>
<keyword evidence="1 3" id="KW-0315">Glutamine amidotransferase</keyword>
<accession>A0A1M4S4M1</accession>
<evidence type="ECO:0000256" key="1">
    <source>
        <dbReference type="ARBA" id="ARBA00022962"/>
    </source>
</evidence>
<dbReference type="AlphaFoldDB" id="A0A1M4S4M1"/>
<dbReference type="InterPro" id="IPR026869">
    <property type="entry name" value="EgtC-like"/>
</dbReference>
<keyword evidence="3" id="KW-0808">Transferase</keyword>
<dbReference type="CDD" id="cd01908">
    <property type="entry name" value="YafJ"/>
    <property type="match status" value="1"/>
</dbReference>
<evidence type="ECO:0000259" key="2">
    <source>
        <dbReference type="PROSITE" id="PS51278"/>
    </source>
</evidence>
<dbReference type="InterPro" id="IPR017932">
    <property type="entry name" value="GATase_2_dom"/>
</dbReference>
<dbReference type="PANTHER" id="PTHR42824">
    <property type="entry name" value="GLUTAMINE AMIDOTRANSFERASE"/>
    <property type="match status" value="1"/>
</dbReference>
<dbReference type="STRING" id="1121881.SAMN02745225_00029"/>
<name>A0A1M4S4M1_9ACTN</name>
<dbReference type="GO" id="GO:0016740">
    <property type="term" value="F:transferase activity"/>
    <property type="evidence" value="ECO:0007669"/>
    <property type="project" value="UniProtKB-KW"/>
</dbReference>
<keyword evidence="4" id="KW-1185">Reference proteome</keyword>
<dbReference type="Proteomes" id="UP000184295">
    <property type="component" value="Unassembled WGS sequence"/>
</dbReference>
<dbReference type="Pfam" id="PF13230">
    <property type="entry name" value="GATase_4"/>
    <property type="match status" value="1"/>
</dbReference>
<evidence type="ECO:0000313" key="4">
    <source>
        <dbReference type="Proteomes" id="UP000184295"/>
    </source>
</evidence>
<protein>
    <submittedName>
        <fullName evidence="3">Predicted glutamine amidotransferase</fullName>
    </submittedName>
</protein>
<dbReference type="RefSeq" id="WP_072787549.1">
    <property type="nucleotide sequence ID" value="NZ_FQUL01000001.1"/>
</dbReference>
<dbReference type="OrthoDB" id="9804310at2"/>
<dbReference type="PROSITE" id="PS51278">
    <property type="entry name" value="GATASE_TYPE_2"/>
    <property type="match status" value="1"/>
</dbReference>